<gene>
    <name evidence="11" type="ORF">C0Z18_26830</name>
</gene>
<feature type="transmembrane region" description="Helical" evidence="9">
    <location>
        <begin position="6"/>
        <end position="29"/>
    </location>
</feature>
<sequence length="513" mass="55209">MTLNKKFGLLVLVVWVGLMLIGAFGAWHARVSMMAGRRQQLTMLVQEAMGIAKRYHELSRQGKLSESESKEKALADLASLRYGEDGYLFISDSQPIVLLQPIKPELVGKNMSEFVDASGKRIFPAFVKAGDHDGGGFTEYLWPKPGSAAPVEKVSYTLRFEPWGWYVSTGMYVDDLQREFYKDLMHWGLATLLLGGATSIAMVIVLRSVKFDLGGNLEVALDATQRMASGNLANDVPVSREDKHSLLRALQTMQSGLIETISRVRTGAENVNVGANEIATGNTDLSQRTEKQAAALLQTASSMQEMTANVRRSAESAQQAAHLAGQAAGVATRGNEVVEDVARTMSEIIASSRQIGEITGLIDSIAFQTNILALNAAVEAARAGEQGRGFAVVASEVRSLAQRSATAAREIKTLIEASTHTVEQGASLVTNAGSTMTEIVQAVRRVNVILEEISHAARDQSSGIEQVNRAVREIDQMTQQNAALVEQAAAAAHSLKDQASVLRDAISAFALPG</sequence>
<feature type="domain" description="Methyl-accepting transducer" evidence="10">
    <location>
        <begin position="267"/>
        <end position="496"/>
    </location>
</feature>
<dbReference type="EMBL" id="PNYA01000031">
    <property type="protein sequence ID" value="PMS15458.1"/>
    <property type="molecule type" value="Genomic_DNA"/>
</dbReference>
<dbReference type="PRINTS" id="PR00260">
    <property type="entry name" value="CHEMTRNSDUCR"/>
</dbReference>
<evidence type="ECO:0000313" key="12">
    <source>
        <dbReference type="Proteomes" id="UP000235616"/>
    </source>
</evidence>
<dbReference type="Proteomes" id="UP000235616">
    <property type="component" value="Unassembled WGS sequence"/>
</dbReference>
<dbReference type="SUPFAM" id="SSF58104">
    <property type="entry name" value="Methyl-accepting chemotaxis protein (MCP) signaling domain"/>
    <property type="match status" value="1"/>
</dbReference>
<evidence type="ECO:0000256" key="6">
    <source>
        <dbReference type="ARBA" id="ARBA00023136"/>
    </source>
</evidence>
<evidence type="ECO:0000256" key="7">
    <source>
        <dbReference type="ARBA" id="ARBA00029447"/>
    </source>
</evidence>
<dbReference type="InterPro" id="IPR033480">
    <property type="entry name" value="sCache_2"/>
</dbReference>
<reference evidence="11 12" key="1">
    <citation type="submission" date="2018-01" db="EMBL/GenBank/DDBJ databases">
        <title>Whole genome analyses suggest that Burkholderia sensu lato contains two further novel genera in the rhizoxinica-symbiotica group Mycetohabitans gen. nov., and Trinickia gen. nov.: implications for the evolution of diazotrophy and nodulation in the Burkholderiaceae.</title>
        <authorList>
            <person name="Estrada-de los Santos P."/>
            <person name="Palmer M."/>
            <person name="Chavez-Ramirez B."/>
            <person name="Beukes C."/>
            <person name="Steenkamp E.T."/>
            <person name="Hirsch A.M."/>
            <person name="Manyaka P."/>
            <person name="Maluk M."/>
            <person name="Lafos M."/>
            <person name="Crook M."/>
            <person name="Gross E."/>
            <person name="Simon M.F."/>
            <person name="Bueno dos Reis Junior F."/>
            <person name="Poole P.S."/>
            <person name="Venter S.N."/>
            <person name="James E.K."/>
        </authorList>
    </citation>
    <scope>NUCLEOTIDE SEQUENCE [LARGE SCALE GENOMIC DNA]</scope>
    <source>
        <strain evidence="11 12">GIMN1.004</strain>
    </source>
</reference>
<evidence type="ECO:0000256" key="2">
    <source>
        <dbReference type="ARBA" id="ARBA00022475"/>
    </source>
</evidence>
<name>A0A2N7VE88_9BURK</name>
<keyword evidence="3" id="KW-0488">Methylation</keyword>
<dbReference type="InterPro" id="IPR051310">
    <property type="entry name" value="MCP_chemotaxis"/>
</dbReference>
<organism evidence="11 12">
    <name type="scientific">Trinickia dabaoshanensis</name>
    <dbReference type="NCBI Taxonomy" id="564714"/>
    <lineage>
        <taxon>Bacteria</taxon>
        <taxon>Pseudomonadati</taxon>
        <taxon>Pseudomonadota</taxon>
        <taxon>Betaproteobacteria</taxon>
        <taxon>Burkholderiales</taxon>
        <taxon>Burkholderiaceae</taxon>
        <taxon>Trinickia</taxon>
    </lineage>
</organism>
<evidence type="ECO:0000256" key="8">
    <source>
        <dbReference type="PROSITE-ProRule" id="PRU00284"/>
    </source>
</evidence>
<dbReference type="InterPro" id="IPR004089">
    <property type="entry name" value="MCPsignal_dom"/>
</dbReference>
<evidence type="ECO:0000256" key="5">
    <source>
        <dbReference type="ARBA" id="ARBA00022989"/>
    </source>
</evidence>
<evidence type="ECO:0000259" key="10">
    <source>
        <dbReference type="PROSITE" id="PS50111"/>
    </source>
</evidence>
<dbReference type="SMART" id="SM00283">
    <property type="entry name" value="MA"/>
    <property type="match status" value="1"/>
</dbReference>
<dbReference type="PANTHER" id="PTHR43531">
    <property type="entry name" value="PROTEIN ICFG"/>
    <property type="match status" value="1"/>
</dbReference>
<keyword evidence="6 9" id="KW-0472">Membrane</keyword>
<evidence type="ECO:0000256" key="1">
    <source>
        <dbReference type="ARBA" id="ARBA00004651"/>
    </source>
</evidence>
<dbReference type="Pfam" id="PF17200">
    <property type="entry name" value="sCache_2"/>
    <property type="match status" value="1"/>
</dbReference>
<protein>
    <recommendedName>
        <fullName evidence="10">Methyl-accepting transducer domain-containing protein</fullName>
    </recommendedName>
</protein>
<dbReference type="GO" id="GO:0007165">
    <property type="term" value="P:signal transduction"/>
    <property type="evidence" value="ECO:0007669"/>
    <property type="project" value="UniProtKB-KW"/>
</dbReference>
<proteinExistence type="inferred from homology"/>
<evidence type="ECO:0000313" key="11">
    <source>
        <dbReference type="EMBL" id="PMS15458.1"/>
    </source>
</evidence>
<evidence type="ECO:0000256" key="4">
    <source>
        <dbReference type="ARBA" id="ARBA00022692"/>
    </source>
</evidence>
<dbReference type="PANTHER" id="PTHR43531:SF14">
    <property type="entry name" value="METHYL-ACCEPTING CHEMOTAXIS PROTEIN I-RELATED"/>
    <property type="match status" value="1"/>
</dbReference>
<keyword evidence="4 9" id="KW-0812">Transmembrane</keyword>
<dbReference type="GO" id="GO:0005886">
    <property type="term" value="C:plasma membrane"/>
    <property type="evidence" value="ECO:0007669"/>
    <property type="project" value="UniProtKB-SubCell"/>
</dbReference>
<dbReference type="InterPro" id="IPR004090">
    <property type="entry name" value="Chemotax_Me-accpt_rcpt"/>
</dbReference>
<dbReference type="SMART" id="SM01049">
    <property type="entry name" value="Cache_2"/>
    <property type="match status" value="1"/>
</dbReference>
<dbReference type="FunFam" id="1.10.287.950:FF:000001">
    <property type="entry name" value="Methyl-accepting chemotaxis sensory transducer"/>
    <property type="match status" value="1"/>
</dbReference>
<dbReference type="Pfam" id="PF00015">
    <property type="entry name" value="MCPsignal"/>
    <property type="match status" value="1"/>
</dbReference>
<dbReference type="RefSeq" id="WP_102648474.1">
    <property type="nucleotide sequence ID" value="NZ_PNYA01000031.1"/>
</dbReference>
<dbReference type="OrthoDB" id="8555762at2"/>
<dbReference type="CDD" id="cd11386">
    <property type="entry name" value="MCP_signal"/>
    <property type="match status" value="1"/>
</dbReference>
<keyword evidence="8" id="KW-0807">Transducer</keyword>
<comment type="similarity">
    <text evidence="7">Belongs to the methyl-accepting chemotaxis (MCP) protein family.</text>
</comment>
<keyword evidence="12" id="KW-1185">Reference proteome</keyword>
<dbReference type="Gene3D" id="1.10.287.950">
    <property type="entry name" value="Methyl-accepting chemotaxis protein"/>
    <property type="match status" value="1"/>
</dbReference>
<evidence type="ECO:0000256" key="9">
    <source>
        <dbReference type="SAM" id="Phobius"/>
    </source>
</evidence>
<comment type="caution">
    <text evidence="11">The sequence shown here is derived from an EMBL/GenBank/DDBJ whole genome shotgun (WGS) entry which is preliminary data.</text>
</comment>
<dbReference type="PROSITE" id="PS50111">
    <property type="entry name" value="CHEMOTAXIS_TRANSDUC_2"/>
    <property type="match status" value="1"/>
</dbReference>
<dbReference type="GO" id="GO:0004888">
    <property type="term" value="F:transmembrane signaling receptor activity"/>
    <property type="evidence" value="ECO:0007669"/>
    <property type="project" value="InterPro"/>
</dbReference>
<keyword evidence="5 9" id="KW-1133">Transmembrane helix</keyword>
<dbReference type="Gene3D" id="3.30.450.20">
    <property type="entry name" value="PAS domain"/>
    <property type="match status" value="1"/>
</dbReference>
<comment type="subcellular location">
    <subcellularLocation>
        <location evidence="1">Cell membrane</location>
        <topology evidence="1">Multi-pass membrane protein</topology>
    </subcellularLocation>
</comment>
<dbReference type="GO" id="GO:0006935">
    <property type="term" value="P:chemotaxis"/>
    <property type="evidence" value="ECO:0007669"/>
    <property type="project" value="InterPro"/>
</dbReference>
<accession>A0A2N7VE88</accession>
<dbReference type="AlphaFoldDB" id="A0A2N7VE88"/>
<keyword evidence="2" id="KW-1003">Cell membrane</keyword>
<evidence type="ECO:0000256" key="3">
    <source>
        <dbReference type="ARBA" id="ARBA00022481"/>
    </source>
</evidence>